<feature type="transmembrane region" description="Helical" evidence="1">
    <location>
        <begin position="376"/>
        <end position="398"/>
    </location>
</feature>
<proteinExistence type="predicted"/>
<protein>
    <submittedName>
        <fullName evidence="2">Uncharacterized protein</fullName>
    </submittedName>
</protein>
<dbReference type="AlphaFoldDB" id="A0A9E6ZPL5"/>
<dbReference type="KEGG" id="aaco:K1I37_15695"/>
<keyword evidence="1" id="KW-1133">Transmembrane helix</keyword>
<keyword evidence="1" id="KW-0472">Membrane</keyword>
<dbReference type="EMBL" id="CP080467">
    <property type="protein sequence ID" value="UNO48110.1"/>
    <property type="molecule type" value="Genomic_DNA"/>
</dbReference>
<dbReference type="SUPFAM" id="SSF52317">
    <property type="entry name" value="Class I glutamine amidotransferase-like"/>
    <property type="match status" value="1"/>
</dbReference>
<evidence type="ECO:0000313" key="3">
    <source>
        <dbReference type="Proteomes" id="UP000829401"/>
    </source>
</evidence>
<keyword evidence="1" id="KW-0812">Transmembrane</keyword>
<sequence length="673" mass="70913">MNGQIMHRGAREHTRRRGMHLFCLQSLIRFFCGAVLALVAPTTVLAATADKPTMYMSATAGYGGYYIQQDWVPVAVTIHHVGAKEDATLTVQVGDALVGGRRLGGGLTWHVQLPANGWVTTEIDVPGVVLAKGASVTCSANGQPLYTAALNGNSVNHVALVAVLANSSQSTQFLAGSSTTVNPVLPVALNPDLVPTSVNLLSGLTAVVTTVDTLSRLSVAQQEALYNWVELGGLLVLSGTGQAPAKWQSSVPLKPGAEEAVPGTLIAQFANSAGLDANVPVQVGGIAATARLWAGSNQRPLLASENLGRGQVWQTAFSPMDPNLLGWSGNPLLWTAIFKDGVAGSGSGLAHLFSDSVAQNLASVGDALAPLRVPSLPVFAVVFAVYLLVIGPVLFLVLRRFRRAHFAWGLLPIFSGITTVGIYLFGGTERPSGLLMDGVGVLDLSGDGKAESYGVEAIMSPYPGGLDFSLPSQTLAVPLSVNDVLPLTDAAVHYGNADTNVQFRNVGRWHVRYVYAAHLDNHSGQIDTNLSSAYGLLFGTLTNDTPYPLDHVAIVWQDHMYHLGSMKPGQTVELDPTSGTTTKQWISDYGTYNRDLTHGIGRSLGAYLGQFSSSVATESDDAENASAMVIATTDKRTSMLPTPTVAQDVSSDKTLVLVRQYADVNPGIGGPLP</sequence>
<dbReference type="RefSeq" id="WP_152498867.1">
    <property type="nucleotide sequence ID" value="NZ_AURB01000180.1"/>
</dbReference>
<keyword evidence="3" id="KW-1185">Reference proteome</keyword>
<dbReference type="InterPro" id="IPR029062">
    <property type="entry name" value="Class_I_gatase-like"/>
</dbReference>
<feature type="transmembrane region" description="Helical" evidence="1">
    <location>
        <begin position="405"/>
        <end position="426"/>
    </location>
</feature>
<evidence type="ECO:0000256" key="1">
    <source>
        <dbReference type="SAM" id="Phobius"/>
    </source>
</evidence>
<evidence type="ECO:0000313" key="2">
    <source>
        <dbReference type="EMBL" id="UNO48110.1"/>
    </source>
</evidence>
<dbReference type="Proteomes" id="UP000829401">
    <property type="component" value="Chromosome"/>
</dbReference>
<name>A0A9E6ZPL5_ALIAG</name>
<reference evidence="3" key="1">
    <citation type="journal article" date="2022" name="G3 (Bethesda)">
        <title>Unveiling the complete genome sequence of Alicyclobacillus acidoterrestris DSM 3922T, a taint-producing strain.</title>
        <authorList>
            <person name="Leonardo I.C."/>
            <person name="Barreto Crespo M.T."/>
            <person name="Gaspar F.B."/>
        </authorList>
    </citation>
    <scope>NUCLEOTIDE SEQUENCE [LARGE SCALE GENOMIC DNA]</scope>
    <source>
        <strain evidence="3">DSM 3922</strain>
    </source>
</reference>
<dbReference type="OrthoDB" id="137965at2"/>
<accession>A0A9E6ZPL5</accession>
<gene>
    <name evidence="2" type="ORF">K1I37_15695</name>
</gene>
<organism evidence="2 3">
    <name type="scientific">Alicyclobacillus acidoterrestris (strain ATCC 49025 / DSM 3922 / CIP 106132 / NCIMB 13137 / GD3B)</name>
    <dbReference type="NCBI Taxonomy" id="1356854"/>
    <lineage>
        <taxon>Bacteria</taxon>
        <taxon>Bacillati</taxon>
        <taxon>Bacillota</taxon>
        <taxon>Bacilli</taxon>
        <taxon>Bacillales</taxon>
        <taxon>Alicyclobacillaceae</taxon>
        <taxon>Alicyclobacillus</taxon>
    </lineage>
</organism>